<keyword evidence="7" id="KW-0418">Kinase</keyword>
<evidence type="ECO:0000313" key="16">
    <source>
        <dbReference type="Proteomes" id="UP000029839"/>
    </source>
</evidence>
<evidence type="ECO:0000256" key="5">
    <source>
        <dbReference type="ARBA" id="ARBA00022679"/>
    </source>
</evidence>
<reference evidence="15 16" key="2">
    <citation type="journal article" date="2015" name="Stand. Genomic Sci.">
        <title>Draft genome sequence of Cellulomonas carbonis T26(T) and comparative analysis of six Cellulomonas genomes.</title>
        <authorList>
            <person name="Zhuang W."/>
            <person name="Zhang S."/>
            <person name="Xia X."/>
            <person name="Wang G."/>
        </authorList>
    </citation>
    <scope>NUCLEOTIDE SEQUENCE [LARGE SCALE GENOMIC DNA]</scope>
    <source>
        <strain evidence="15 16">T26</strain>
    </source>
</reference>
<dbReference type="SUPFAM" id="SSF55874">
    <property type="entry name" value="ATPase domain of HSP90 chaperone/DNA topoisomerase II/histidine kinase"/>
    <property type="match status" value="1"/>
</dbReference>
<feature type="region of interest" description="Disordered" evidence="11">
    <location>
        <begin position="478"/>
        <end position="501"/>
    </location>
</feature>
<dbReference type="InterPro" id="IPR036097">
    <property type="entry name" value="HisK_dim/P_sf"/>
</dbReference>
<evidence type="ECO:0000313" key="15">
    <source>
        <dbReference type="EMBL" id="KGM09285.1"/>
    </source>
</evidence>
<evidence type="ECO:0000256" key="6">
    <source>
        <dbReference type="ARBA" id="ARBA00022692"/>
    </source>
</evidence>
<evidence type="ECO:0000259" key="14">
    <source>
        <dbReference type="PROSITE" id="PS50885"/>
    </source>
</evidence>
<evidence type="ECO:0000256" key="3">
    <source>
        <dbReference type="ARBA" id="ARBA00012438"/>
    </source>
</evidence>
<evidence type="ECO:0000259" key="13">
    <source>
        <dbReference type="PROSITE" id="PS50109"/>
    </source>
</evidence>
<dbReference type="InterPro" id="IPR003660">
    <property type="entry name" value="HAMP_dom"/>
</dbReference>
<feature type="transmembrane region" description="Helical" evidence="12">
    <location>
        <begin position="32"/>
        <end position="55"/>
    </location>
</feature>
<dbReference type="SUPFAM" id="SSF47384">
    <property type="entry name" value="Homodimeric domain of signal transducing histidine kinase"/>
    <property type="match status" value="1"/>
</dbReference>
<dbReference type="Pfam" id="PF02518">
    <property type="entry name" value="HATPase_c"/>
    <property type="match status" value="1"/>
</dbReference>
<evidence type="ECO:0000256" key="4">
    <source>
        <dbReference type="ARBA" id="ARBA00022553"/>
    </source>
</evidence>
<organism evidence="15 16">
    <name type="scientific">Cellulomonas carbonis T26</name>
    <dbReference type="NCBI Taxonomy" id="947969"/>
    <lineage>
        <taxon>Bacteria</taxon>
        <taxon>Bacillati</taxon>
        <taxon>Actinomycetota</taxon>
        <taxon>Actinomycetes</taxon>
        <taxon>Micrococcales</taxon>
        <taxon>Cellulomonadaceae</taxon>
        <taxon>Cellulomonas</taxon>
    </lineage>
</organism>
<evidence type="ECO:0000256" key="11">
    <source>
        <dbReference type="SAM" id="MobiDB-lite"/>
    </source>
</evidence>
<evidence type="ECO:0000256" key="2">
    <source>
        <dbReference type="ARBA" id="ARBA00004236"/>
    </source>
</evidence>
<evidence type="ECO:0000256" key="7">
    <source>
        <dbReference type="ARBA" id="ARBA00022777"/>
    </source>
</evidence>
<keyword evidence="16" id="KW-1185">Reference proteome</keyword>
<keyword evidence="9" id="KW-0902">Two-component regulatory system</keyword>
<dbReference type="InterPro" id="IPR004358">
    <property type="entry name" value="Sig_transdc_His_kin-like_C"/>
</dbReference>
<feature type="region of interest" description="Disordered" evidence="11">
    <location>
        <begin position="1"/>
        <end position="24"/>
    </location>
</feature>
<dbReference type="Gene3D" id="3.30.565.10">
    <property type="entry name" value="Histidine kinase-like ATPase, C-terminal domain"/>
    <property type="match status" value="1"/>
</dbReference>
<feature type="transmembrane region" description="Helical" evidence="12">
    <location>
        <begin position="183"/>
        <end position="207"/>
    </location>
</feature>
<dbReference type="CDD" id="cd00082">
    <property type="entry name" value="HisKA"/>
    <property type="match status" value="1"/>
</dbReference>
<dbReference type="GO" id="GO:0005886">
    <property type="term" value="C:plasma membrane"/>
    <property type="evidence" value="ECO:0007669"/>
    <property type="project" value="UniProtKB-SubCell"/>
</dbReference>
<feature type="domain" description="HAMP" evidence="14">
    <location>
        <begin position="208"/>
        <end position="261"/>
    </location>
</feature>
<evidence type="ECO:0000256" key="12">
    <source>
        <dbReference type="SAM" id="Phobius"/>
    </source>
</evidence>
<dbReference type="SMART" id="SM00304">
    <property type="entry name" value="HAMP"/>
    <property type="match status" value="1"/>
</dbReference>
<evidence type="ECO:0000256" key="1">
    <source>
        <dbReference type="ARBA" id="ARBA00000085"/>
    </source>
</evidence>
<keyword evidence="10 12" id="KW-0472">Membrane</keyword>
<reference evidence="15 16" key="1">
    <citation type="submission" date="2013-08" db="EMBL/GenBank/DDBJ databases">
        <title>Genome sequencing of Cellulomonas carbonis T26.</title>
        <authorList>
            <person name="Chen F."/>
            <person name="Li Y."/>
            <person name="Wang G."/>
        </authorList>
    </citation>
    <scope>NUCLEOTIDE SEQUENCE [LARGE SCALE GENOMIC DNA]</scope>
    <source>
        <strain evidence="15 16">T26</strain>
    </source>
</reference>
<gene>
    <name evidence="15" type="ORF">N868_03065</name>
</gene>
<dbReference type="PANTHER" id="PTHR45436:SF5">
    <property type="entry name" value="SENSOR HISTIDINE KINASE TRCS"/>
    <property type="match status" value="1"/>
</dbReference>
<dbReference type="InterPro" id="IPR036890">
    <property type="entry name" value="HATPase_C_sf"/>
</dbReference>
<dbReference type="Pfam" id="PF00672">
    <property type="entry name" value="HAMP"/>
    <property type="match status" value="1"/>
</dbReference>
<comment type="catalytic activity">
    <reaction evidence="1">
        <text>ATP + protein L-histidine = ADP + protein N-phospho-L-histidine.</text>
        <dbReference type="EC" id="2.7.13.3"/>
    </reaction>
</comment>
<name>A0A0A0BN15_9CELL</name>
<dbReference type="EMBL" id="AXCY01000108">
    <property type="protein sequence ID" value="KGM09285.1"/>
    <property type="molecule type" value="Genomic_DNA"/>
</dbReference>
<feature type="domain" description="Histidine kinase" evidence="13">
    <location>
        <begin position="269"/>
        <end position="477"/>
    </location>
</feature>
<accession>A0A0A0BN15</accession>
<keyword evidence="8 12" id="KW-1133">Transmembrane helix</keyword>
<dbReference type="SMART" id="SM00388">
    <property type="entry name" value="HisKA"/>
    <property type="match status" value="1"/>
</dbReference>
<dbReference type="InterPro" id="IPR005467">
    <property type="entry name" value="His_kinase_dom"/>
</dbReference>
<dbReference type="InterPro" id="IPR003661">
    <property type="entry name" value="HisK_dim/P_dom"/>
</dbReference>
<evidence type="ECO:0000256" key="9">
    <source>
        <dbReference type="ARBA" id="ARBA00023012"/>
    </source>
</evidence>
<evidence type="ECO:0000256" key="10">
    <source>
        <dbReference type="ARBA" id="ARBA00023136"/>
    </source>
</evidence>
<dbReference type="Pfam" id="PF00512">
    <property type="entry name" value="HisKA"/>
    <property type="match status" value="1"/>
</dbReference>
<dbReference type="PROSITE" id="PS50885">
    <property type="entry name" value="HAMP"/>
    <property type="match status" value="1"/>
</dbReference>
<dbReference type="PANTHER" id="PTHR45436">
    <property type="entry name" value="SENSOR HISTIDINE KINASE YKOH"/>
    <property type="match status" value="1"/>
</dbReference>
<dbReference type="SUPFAM" id="SSF158472">
    <property type="entry name" value="HAMP domain-like"/>
    <property type="match status" value="1"/>
</dbReference>
<dbReference type="GO" id="GO:0000155">
    <property type="term" value="F:phosphorelay sensor kinase activity"/>
    <property type="evidence" value="ECO:0007669"/>
    <property type="project" value="InterPro"/>
</dbReference>
<dbReference type="RefSeq" id="WP_237558562.1">
    <property type="nucleotide sequence ID" value="NZ_AXCY01000108.1"/>
</dbReference>
<dbReference type="Gene3D" id="6.10.340.10">
    <property type="match status" value="1"/>
</dbReference>
<dbReference type="EC" id="2.7.13.3" evidence="3"/>
<dbReference type="PROSITE" id="PS50109">
    <property type="entry name" value="HIS_KIN"/>
    <property type="match status" value="1"/>
</dbReference>
<evidence type="ECO:0000256" key="8">
    <source>
        <dbReference type="ARBA" id="ARBA00022989"/>
    </source>
</evidence>
<dbReference type="Proteomes" id="UP000029839">
    <property type="component" value="Unassembled WGS sequence"/>
</dbReference>
<proteinExistence type="predicted"/>
<comment type="subcellular location">
    <subcellularLocation>
        <location evidence="2">Cell membrane</location>
    </subcellularLocation>
</comment>
<dbReference type="CDD" id="cd06225">
    <property type="entry name" value="HAMP"/>
    <property type="match status" value="1"/>
</dbReference>
<keyword evidence="6 12" id="KW-0812">Transmembrane</keyword>
<keyword evidence="5" id="KW-0808">Transferase</keyword>
<dbReference type="Gene3D" id="1.10.287.130">
    <property type="match status" value="1"/>
</dbReference>
<dbReference type="AlphaFoldDB" id="A0A0A0BN15"/>
<dbReference type="CDD" id="cd00075">
    <property type="entry name" value="HATPase"/>
    <property type="match status" value="1"/>
</dbReference>
<comment type="caution">
    <text evidence="15">The sequence shown here is derived from an EMBL/GenBank/DDBJ whole genome shotgun (WGS) entry which is preliminary data.</text>
</comment>
<dbReference type="InterPro" id="IPR050428">
    <property type="entry name" value="TCS_sensor_his_kinase"/>
</dbReference>
<sequence length="501" mass="51601">MAEVTRSAPDATGPATTPSGEAPARRSLRVRLTAITAGLLCVALAAGAVSLTTVLSRSRVAALDDIVRERASTVAALADDDRLPDALPVREPGEVVQIVDAQGRVVASSPNASRTLPVLADAEVEALLRSADRDPGEVVVGATDASAYDGPARVAVVGARHDGEDVLVVATVPVAEVRDLLRALSLALVGVVPVLTAGLALAVWLVLGRALRPVEQMRRAAEQVAVAGGPGSIPVGPRDDELAALARTLNTMLDRLDAAAARQQRFVADAAHELRSPLAAVRATVDVARAHPDAYPVAELAADLEPEVLRVQSLVEDLLLLARVGARPTPADAADLADVVRGAVSASRFAVPGAVVPRLEVRDADAGTVRGDVDALTRVVRNLLDNAARHAAGRVVVTAGAHEVVVEDDGAGVPEADRERVLERFVRLDEAREREAGGSGLGLAIAREVAREHGGDVLLGSSSLGGLEARLALPVPRAADAGATASRATGTPGTARTTRRP</sequence>
<keyword evidence="4" id="KW-0597">Phosphoprotein</keyword>
<dbReference type="PRINTS" id="PR00344">
    <property type="entry name" value="BCTRLSENSOR"/>
</dbReference>
<dbReference type="SMART" id="SM00387">
    <property type="entry name" value="HATPase_c"/>
    <property type="match status" value="1"/>
</dbReference>
<protein>
    <recommendedName>
        <fullName evidence="3">histidine kinase</fullName>
        <ecNumber evidence="3">2.7.13.3</ecNumber>
    </recommendedName>
</protein>
<dbReference type="InterPro" id="IPR003594">
    <property type="entry name" value="HATPase_dom"/>
</dbReference>